<dbReference type="PRINTS" id="PR00455">
    <property type="entry name" value="HTHTETR"/>
</dbReference>
<dbReference type="FunFam" id="1.10.357.10:FF:000003">
    <property type="entry name" value="HTH-type transcriptional regulator AcrR"/>
    <property type="match status" value="1"/>
</dbReference>
<dbReference type="GO" id="GO:0000976">
    <property type="term" value="F:transcription cis-regulatory region binding"/>
    <property type="evidence" value="ECO:0007669"/>
    <property type="project" value="TreeGrafter"/>
</dbReference>
<feature type="domain" description="HTH tetR-type" evidence="6">
    <location>
        <begin position="10"/>
        <end position="70"/>
    </location>
</feature>
<dbReference type="PROSITE" id="PS01081">
    <property type="entry name" value="HTH_TETR_1"/>
    <property type="match status" value="1"/>
</dbReference>
<dbReference type="Pfam" id="PF00440">
    <property type="entry name" value="TetR_N"/>
    <property type="match status" value="1"/>
</dbReference>
<evidence type="ECO:0000313" key="7">
    <source>
        <dbReference type="EMBL" id="CEA06838.1"/>
    </source>
</evidence>
<evidence type="ECO:0000256" key="5">
    <source>
        <dbReference type="PROSITE-ProRule" id="PRU00335"/>
    </source>
</evidence>
<reference evidence="7" key="1">
    <citation type="submission" date="2014-07" db="EMBL/GenBank/DDBJ databases">
        <authorList>
            <person name="Urmite Genomes Urmite Genomes"/>
        </authorList>
    </citation>
    <scope>NUCLEOTIDE SEQUENCE</scope>
    <source>
        <strain evidence="7">12M76_air</strain>
    </source>
</reference>
<keyword evidence="2" id="KW-0805">Transcription regulation</keyword>
<protein>
    <submittedName>
        <fullName evidence="7">TetR family transcriptional regulator</fullName>
    </submittedName>
</protein>
<dbReference type="SUPFAM" id="SSF48498">
    <property type="entry name" value="Tetracyclin repressor-like, C-terminal domain"/>
    <property type="match status" value="1"/>
</dbReference>
<dbReference type="InterPro" id="IPR001647">
    <property type="entry name" value="HTH_TetR"/>
</dbReference>
<keyword evidence="4" id="KW-0804">Transcription</keyword>
<dbReference type="PROSITE" id="PS50977">
    <property type="entry name" value="HTH_TETR_2"/>
    <property type="match status" value="1"/>
</dbReference>
<dbReference type="PANTHER" id="PTHR30055">
    <property type="entry name" value="HTH-TYPE TRANSCRIPTIONAL REGULATOR RUTR"/>
    <property type="match status" value="1"/>
</dbReference>
<dbReference type="PANTHER" id="PTHR30055:SF240">
    <property type="entry name" value="HTH-TYPE TRANSCRIPTIONAL REGULATOR ACRR"/>
    <property type="match status" value="1"/>
</dbReference>
<dbReference type="InterPro" id="IPR050109">
    <property type="entry name" value="HTH-type_TetR-like_transc_reg"/>
</dbReference>
<dbReference type="SUPFAM" id="SSF46689">
    <property type="entry name" value="Homeodomain-like"/>
    <property type="match status" value="1"/>
</dbReference>
<dbReference type="AlphaFoldDB" id="A0A078MHL0"/>
<evidence type="ECO:0000259" key="6">
    <source>
        <dbReference type="PROSITE" id="PS50977"/>
    </source>
</evidence>
<evidence type="ECO:0000256" key="4">
    <source>
        <dbReference type="ARBA" id="ARBA00023163"/>
    </source>
</evidence>
<dbReference type="RefSeq" id="WP_044501301.1">
    <property type="nucleotide sequence ID" value="NZ_LK391969.1"/>
</dbReference>
<dbReference type="InterPro" id="IPR013572">
    <property type="entry name" value="Tscrpt_reg_MAATS_C"/>
</dbReference>
<dbReference type="PATRIC" id="fig|1461581.3.peg.3033"/>
<dbReference type="EMBL" id="LM997413">
    <property type="protein sequence ID" value="CEA06838.1"/>
    <property type="molecule type" value="Genomic_DNA"/>
</dbReference>
<name>A0A078MHL0_9PSED</name>
<dbReference type="GO" id="GO:0045892">
    <property type="term" value="P:negative regulation of DNA-templated transcription"/>
    <property type="evidence" value="ECO:0007669"/>
    <property type="project" value="UniProtKB-ARBA"/>
</dbReference>
<dbReference type="Gene3D" id="1.10.357.10">
    <property type="entry name" value="Tetracycline Repressor, domain 2"/>
    <property type="match status" value="1"/>
</dbReference>
<proteinExistence type="predicted"/>
<dbReference type="EMBL" id="LK391969">
    <property type="protein sequence ID" value="CEF28113.1"/>
    <property type="molecule type" value="Genomic_DNA"/>
</dbReference>
<dbReference type="GO" id="GO:0003700">
    <property type="term" value="F:DNA-binding transcription factor activity"/>
    <property type="evidence" value="ECO:0007669"/>
    <property type="project" value="UniProtKB-ARBA"/>
</dbReference>
<sequence length="220" mass="24617">MARRTKQEAQETRTQIIDAAELCFFKKGVSHTSLAEIAKTAGVTRGAIYWHFENKGEVLDALLLRAKIPIQHLEQASRADDEPDPLGRLQAMVATVFRQAERDPSTRRVNEIIFHKCEYTDQMCDLREHMRQLRLQSDTKLESALRNAIAKGQLPPRMDVPIAARCLHAFVAGTLDLWLLRPEDFSLAERADQLAATAIEMLKNSEALHSPPAAPAVSPA</sequence>
<accession>A0A078MHL0</accession>
<evidence type="ECO:0000256" key="2">
    <source>
        <dbReference type="ARBA" id="ARBA00023015"/>
    </source>
</evidence>
<keyword evidence="3 5" id="KW-0238">DNA-binding</keyword>
<feature type="DNA-binding region" description="H-T-H motif" evidence="5">
    <location>
        <begin position="33"/>
        <end position="52"/>
    </location>
</feature>
<evidence type="ECO:0000256" key="3">
    <source>
        <dbReference type="ARBA" id="ARBA00023125"/>
    </source>
</evidence>
<gene>
    <name evidence="7" type="ORF">BN1049_03100</name>
</gene>
<evidence type="ECO:0000256" key="1">
    <source>
        <dbReference type="ARBA" id="ARBA00022491"/>
    </source>
</evidence>
<dbReference type="InterPro" id="IPR036271">
    <property type="entry name" value="Tet_transcr_reg_TetR-rel_C_sf"/>
</dbReference>
<dbReference type="Pfam" id="PF08361">
    <property type="entry name" value="TetR_C_2"/>
    <property type="match status" value="1"/>
</dbReference>
<dbReference type="InterPro" id="IPR009057">
    <property type="entry name" value="Homeodomain-like_sf"/>
</dbReference>
<dbReference type="OrthoDB" id="5816932at2"/>
<keyword evidence="1" id="KW-0678">Repressor</keyword>
<dbReference type="InterPro" id="IPR023772">
    <property type="entry name" value="DNA-bd_HTH_TetR-type_CS"/>
</dbReference>
<organism evidence="7">
    <name type="scientific">Pseudomonas saudimassiliensis</name>
    <dbReference type="NCBI Taxonomy" id="1461581"/>
    <lineage>
        <taxon>Bacteria</taxon>
        <taxon>Pseudomonadati</taxon>
        <taxon>Pseudomonadota</taxon>
        <taxon>Gammaproteobacteria</taxon>
        <taxon>Pseudomonadales</taxon>
        <taxon>Pseudomonadaceae</taxon>
        <taxon>Pseudomonas</taxon>
    </lineage>
</organism>